<evidence type="ECO:0000313" key="2">
    <source>
        <dbReference type="Proteomes" id="UP001589733"/>
    </source>
</evidence>
<dbReference type="Proteomes" id="UP001589733">
    <property type="component" value="Unassembled WGS sequence"/>
</dbReference>
<gene>
    <name evidence="1" type="ORF">ACFFLM_25950</name>
</gene>
<keyword evidence="2" id="KW-1185">Reference proteome</keyword>
<comment type="caution">
    <text evidence="1">The sequence shown here is derived from an EMBL/GenBank/DDBJ whole genome shotgun (WGS) entry which is preliminary data.</text>
</comment>
<sequence>MALADIVIDLVTRLNLLWHFPHVGEGAPLPRNVRRRNVLAALITVGCSSGPAHLGAASGLSACEIGLATSWWLTDDALRGQRACCELRLEATDGRRVRGSVDEMRFHVPVNMYAYTTDTSLRRDLRVGRVAGTWHAPLRPWAEPRRKFETERGAVALSRPDALQCGS</sequence>
<reference evidence="1 2" key="1">
    <citation type="submission" date="2024-09" db="EMBL/GenBank/DDBJ databases">
        <authorList>
            <person name="Sun Q."/>
            <person name="Mori K."/>
        </authorList>
    </citation>
    <scope>NUCLEOTIDE SEQUENCE [LARGE SCALE GENOMIC DNA]</scope>
    <source>
        <strain evidence="1 2">JCM 13503</strain>
    </source>
</reference>
<organism evidence="1 2">
    <name type="scientific">Deinococcus oregonensis</name>
    <dbReference type="NCBI Taxonomy" id="1805970"/>
    <lineage>
        <taxon>Bacteria</taxon>
        <taxon>Thermotogati</taxon>
        <taxon>Deinococcota</taxon>
        <taxon>Deinococci</taxon>
        <taxon>Deinococcales</taxon>
        <taxon>Deinococcaceae</taxon>
        <taxon>Deinococcus</taxon>
    </lineage>
</organism>
<accession>A0ABV6B6J9</accession>
<evidence type="ECO:0000313" key="1">
    <source>
        <dbReference type="EMBL" id="MFB9995389.1"/>
    </source>
</evidence>
<proteinExistence type="predicted"/>
<name>A0ABV6B6J9_9DEIO</name>
<protein>
    <submittedName>
        <fullName evidence="1">Uncharacterized protein</fullName>
    </submittedName>
</protein>
<dbReference type="RefSeq" id="WP_380017277.1">
    <property type="nucleotide sequence ID" value="NZ_JBHLYR010000091.1"/>
</dbReference>
<dbReference type="EMBL" id="JBHLYR010000091">
    <property type="protein sequence ID" value="MFB9995389.1"/>
    <property type="molecule type" value="Genomic_DNA"/>
</dbReference>